<dbReference type="EMBL" id="BKCJ011445638">
    <property type="protein sequence ID" value="GFD34356.1"/>
    <property type="molecule type" value="Genomic_DNA"/>
</dbReference>
<dbReference type="AlphaFoldDB" id="A0A699VLV6"/>
<gene>
    <name evidence="1" type="ORF">Tci_906325</name>
</gene>
<sequence length="76" mass="7848">GGHESGRALSPAALARHGARQCLAARRFARGQGLLASAANRAQVDQAKPPVPARRYRAAAGSHGAAAVLERAQLRV</sequence>
<feature type="non-terminal residue" evidence="1">
    <location>
        <position position="1"/>
    </location>
</feature>
<name>A0A699VLV6_TANCI</name>
<evidence type="ECO:0000313" key="1">
    <source>
        <dbReference type="EMBL" id="GFD34356.1"/>
    </source>
</evidence>
<reference evidence="1" key="1">
    <citation type="journal article" date="2019" name="Sci. Rep.">
        <title>Draft genome of Tanacetum cinerariifolium, the natural source of mosquito coil.</title>
        <authorList>
            <person name="Yamashiro T."/>
            <person name="Shiraishi A."/>
            <person name="Satake H."/>
            <person name="Nakayama K."/>
        </authorList>
    </citation>
    <scope>NUCLEOTIDE SEQUENCE</scope>
</reference>
<comment type="caution">
    <text evidence="1">The sequence shown here is derived from an EMBL/GenBank/DDBJ whole genome shotgun (WGS) entry which is preliminary data.</text>
</comment>
<organism evidence="1">
    <name type="scientific">Tanacetum cinerariifolium</name>
    <name type="common">Dalmatian daisy</name>
    <name type="synonym">Chrysanthemum cinerariifolium</name>
    <dbReference type="NCBI Taxonomy" id="118510"/>
    <lineage>
        <taxon>Eukaryota</taxon>
        <taxon>Viridiplantae</taxon>
        <taxon>Streptophyta</taxon>
        <taxon>Embryophyta</taxon>
        <taxon>Tracheophyta</taxon>
        <taxon>Spermatophyta</taxon>
        <taxon>Magnoliopsida</taxon>
        <taxon>eudicotyledons</taxon>
        <taxon>Gunneridae</taxon>
        <taxon>Pentapetalae</taxon>
        <taxon>asterids</taxon>
        <taxon>campanulids</taxon>
        <taxon>Asterales</taxon>
        <taxon>Asteraceae</taxon>
        <taxon>Asteroideae</taxon>
        <taxon>Anthemideae</taxon>
        <taxon>Anthemidinae</taxon>
        <taxon>Tanacetum</taxon>
    </lineage>
</organism>
<protein>
    <submittedName>
        <fullName evidence="1">Uncharacterized protein</fullName>
    </submittedName>
</protein>
<proteinExistence type="predicted"/>
<accession>A0A699VLV6</accession>